<feature type="domain" description="N-acetyltransferase" evidence="1">
    <location>
        <begin position="13"/>
        <end position="164"/>
    </location>
</feature>
<evidence type="ECO:0000313" key="2">
    <source>
        <dbReference type="EMBL" id="ENU21530.1"/>
    </source>
</evidence>
<dbReference type="CDD" id="cd04301">
    <property type="entry name" value="NAT_SF"/>
    <property type="match status" value="1"/>
</dbReference>
<comment type="caution">
    <text evidence="2">The sequence shown here is derived from an EMBL/GenBank/DDBJ whole genome shotgun (WGS) entry which is preliminary data.</text>
</comment>
<name>A0ABN0J8R9_9GAMM</name>
<dbReference type="SUPFAM" id="SSF55729">
    <property type="entry name" value="Acyl-CoA N-acyltransferases (Nat)"/>
    <property type="match status" value="1"/>
</dbReference>
<protein>
    <recommendedName>
        <fullName evidence="1">N-acetyltransferase domain-containing protein</fullName>
    </recommendedName>
</protein>
<dbReference type="InterPro" id="IPR016181">
    <property type="entry name" value="Acyl_CoA_acyltransferase"/>
</dbReference>
<proteinExistence type="predicted"/>
<dbReference type="Proteomes" id="UP000013034">
    <property type="component" value="Unassembled WGS sequence"/>
</dbReference>
<dbReference type="RefSeq" id="WP_004656890.1">
    <property type="nucleotide sequence ID" value="NZ_KB849179.1"/>
</dbReference>
<evidence type="ECO:0000259" key="1">
    <source>
        <dbReference type="PROSITE" id="PS51186"/>
    </source>
</evidence>
<keyword evidence="3" id="KW-1185">Reference proteome</keyword>
<reference evidence="2 3" key="1">
    <citation type="submission" date="2013-02" db="EMBL/GenBank/DDBJ databases">
        <title>The Genome Sequence of Acinetobacter sp. NIPH 809.</title>
        <authorList>
            <consortium name="The Broad Institute Genome Sequencing Platform"/>
            <consortium name="The Broad Institute Genome Sequencing Center for Infectious Disease"/>
            <person name="Cerqueira G."/>
            <person name="Feldgarden M."/>
            <person name="Courvalin P."/>
            <person name="Perichon B."/>
            <person name="Grillot-Courvalin C."/>
            <person name="Clermont D."/>
            <person name="Rocha E."/>
            <person name="Yoon E.-J."/>
            <person name="Nemec A."/>
            <person name="Walker B."/>
            <person name="Young S.K."/>
            <person name="Zeng Q."/>
            <person name="Gargeya S."/>
            <person name="Fitzgerald M."/>
            <person name="Haas B."/>
            <person name="Abouelleil A."/>
            <person name="Alvarado L."/>
            <person name="Arachchi H.M."/>
            <person name="Berlin A.M."/>
            <person name="Chapman S.B."/>
            <person name="Dewar J."/>
            <person name="Goldberg J."/>
            <person name="Griggs A."/>
            <person name="Gujja S."/>
            <person name="Hansen M."/>
            <person name="Howarth C."/>
            <person name="Imamovic A."/>
            <person name="Larimer J."/>
            <person name="McCowan C."/>
            <person name="Murphy C."/>
            <person name="Neiman D."/>
            <person name="Pearson M."/>
            <person name="Priest M."/>
            <person name="Roberts A."/>
            <person name="Saif S."/>
            <person name="Shea T."/>
            <person name="Sisk P."/>
            <person name="Sykes S."/>
            <person name="Wortman J."/>
            <person name="Nusbaum C."/>
            <person name="Birren B."/>
        </authorList>
    </citation>
    <scope>NUCLEOTIDE SEQUENCE [LARGE SCALE GENOMIC DNA]</scope>
    <source>
        <strain evidence="2 3">NIPH 809</strain>
    </source>
</reference>
<sequence>MLSYRLLCSDSETDIASIQAVFEATPNYFKLIQGYSADKNAARNDLKAVPSGHPFTAKFFYAIYHKEQMIGCMDILQGYPESSIVFIGLLLFIESHQGLGYGTQAVHFISGLAHVWGCDRLRIAVVQSNEPAFSFWSKECFVELYRKELSEYVAPVIVMERKLIFKSEETHEA</sequence>
<organism evidence="2 3">
    <name type="scientific">Acinetobacter proteolyticus</name>
    <dbReference type="NCBI Taxonomy" id="1776741"/>
    <lineage>
        <taxon>Bacteria</taxon>
        <taxon>Pseudomonadati</taxon>
        <taxon>Pseudomonadota</taxon>
        <taxon>Gammaproteobacteria</taxon>
        <taxon>Moraxellales</taxon>
        <taxon>Moraxellaceae</taxon>
        <taxon>Acinetobacter</taxon>
    </lineage>
</organism>
<evidence type="ECO:0000313" key="3">
    <source>
        <dbReference type="Proteomes" id="UP000013034"/>
    </source>
</evidence>
<gene>
    <name evidence="2" type="ORF">F993_03451</name>
</gene>
<dbReference type="EMBL" id="APOI01000030">
    <property type="protein sequence ID" value="ENU21530.1"/>
    <property type="molecule type" value="Genomic_DNA"/>
</dbReference>
<dbReference type="Pfam" id="PF00583">
    <property type="entry name" value="Acetyltransf_1"/>
    <property type="match status" value="1"/>
</dbReference>
<dbReference type="Gene3D" id="3.40.630.30">
    <property type="match status" value="1"/>
</dbReference>
<dbReference type="InterPro" id="IPR000182">
    <property type="entry name" value="GNAT_dom"/>
</dbReference>
<accession>A0ABN0J8R9</accession>
<dbReference type="PROSITE" id="PS51186">
    <property type="entry name" value="GNAT"/>
    <property type="match status" value="1"/>
</dbReference>